<dbReference type="EMBL" id="CP061283">
    <property type="protein sequence ID" value="QNS09524.1"/>
    <property type="molecule type" value="Genomic_DNA"/>
</dbReference>
<gene>
    <name evidence="1" type="ORF">IAG42_37255</name>
</gene>
<reference evidence="1 2" key="1">
    <citation type="submission" date="2020-09" db="EMBL/GenBank/DDBJ databases">
        <title>A novel species.</title>
        <authorList>
            <person name="Gao J."/>
        </authorList>
    </citation>
    <scope>NUCLEOTIDE SEQUENCE [LARGE SCALE GENOMIC DNA]</scope>
    <source>
        <strain evidence="1 2">CRXT-Y-14</strain>
        <plasmid evidence="1 2">unnamed2</plasmid>
    </source>
</reference>
<sequence>MPGVTRLQARAAGIVRRAAGLADTIGRAAFIGLAAVALVRRGGEAGLADLLPALAAFGLAQITVHLLDDAAEWIAPGPTWQEAAQALYETEKKLATSEDRAAAVDELNRYGGVFPVIGILRALALRSRAEKGAAEAAGDTQEALAQERMAEALTAAAREMDADVERAWS</sequence>
<organism evidence="1 2">
    <name type="scientific">Streptomyces xanthii</name>
    <dbReference type="NCBI Taxonomy" id="2768069"/>
    <lineage>
        <taxon>Bacteria</taxon>
        <taxon>Bacillati</taxon>
        <taxon>Actinomycetota</taxon>
        <taxon>Actinomycetes</taxon>
        <taxon>Kitasatosporales</taxon>
        <taxon>Streptomycetaceae</taxon>
        <taxon>Streptomyces</taxon>
    </lineage>
</organism>
<accession>A0A7H1BLB9</accession>
<dbReference type="KEGG" id="sxn:IAG42_37255"/>
<evidence type="ECO:0000313" key="1">
    <source>
        <dbReference type="EMBL" id="QNS09524.1"/>
    </source>
</evidence>
<name>A0A7H1BLB9_9ACTN</name>
<keyword evidence="1" id="KW-0614">Plasmid</keyword>
<dbReference type="AlphaFoldDB" id="A0A7H1BLB9"/>
<dbReference type="Proteomes" id="UP000516428">
    <property type="component" value="Plasmid unnamed2"/>
</dbReference>
<keyword evidence="2" id="KW-1185">Reference proteome</keyword>
<proteinExistence type="predicted"/>
<evidence type="ECO:0000313" key="2">
    <source>
        <dbReference type="Proteomes" id="UP000516428"/>
    </source>
</evidence>
<geneLocation type="plasmid" evidence="1 2">
    <name>unnamed2</name>
</geneLocation>
<protein>
    <submittedName>
        <fullName evidence="1">Uncharacterized protein</fullName>
    </submittedName>
</protein>